<dbReference type="SUPFAM" id="SSF52540">
    <property type="entry name" value="P-loop containing nucleoside triphosphate hydrolases"/>
    <property type="match status" value="1"/>
</dbReference>
<proteinExistence type="predicted"/>
<dbReference type="Gene3D" id="3.40.50.300">
    <property type="entry name" value="P-loop containing nucleotide triphosphate hydrolases"/>
    <property type="match status" value="2"/>
</dbReference>
<protein>
    <recommendedName>
        <fullName evidence="1">DEAD/DEAH-box helicase domain-containing protein</fullName>
    </recommendedName>
</protein>
<evidence type="ECO:0000259" key="1">
    <source>
        <dbReference type="Pfam" id="PF00270"/>
    </source>
</evidence>
<dbReference type="OrthoDB" id="3238224at2759"/>
<dbReference type="GO" id="GO:0003676">
    <property type="term" value="F:nucleic acid binding"/>
    <property type="evidence" value="ECO:0007669"/>
    <property type="project" value="InterPro"/>
</dbReference>
<gene>
    <name evidence="2" type="ORF">OBBRIDRAFT_808273</name>
</gene>
<name>A0A8E2DJ45_9APHY</name>
<organism evidence="2 3">
    <name type="scientific">Obba rivulosa</name>
    <dbReference type="NCBI Taxonomy" id="1052685"/>
    <lineage>
        <taxon>Eukaryota</taxon>
        <taxon>Fungi</taxon>
        <taxon>Dikarya</taxon>
        <taxon>Basidiomycota</taxon>
        <taxon>Agaricomycotina</taxon>
        <taxon>Agaricomycetes</taxon>
        <taxon>Polyporales</taxon>
        <taxon>Gelatoporiaceae</taxon>
        <taxon>Obba</taxon>
    </lineage>
</organism>
<dbReference type="Pfam" id="PF00270">
    <property type="entry name" value="DEAD"/>
    <property type="match status" value="1"/>
</dbReference>
<dbReference type="AlphaFoldDB" id="A0A8E2DJ45"/>
<evidence type="ECO:0000313" key="2">
    <source>
        <dbReference type="EMBL" id="OCH84388.1"/>
    </source>
</evidence>
<dbReference type="Proteomes" id="UP000250043">
    <property type="component" value="Unassembled WGS sequence"/>
</dbReference>
<feature type="domain" description="DEAD/DEAH-box helicase" evidence="1">
    <location>
        <begin position="31"/>
        <end position="94"/>
    </location>
</feature>
<dbReference type="GO" id="GO:0005524">
    <property type="term" value="F:ATP binding"/>
    <property type="evidence" value="ECO:0007669"/>
    <property type="project" value="InterPro"/>
</dbReference>
<dbReference type="InterPro" id="IPR027417">
    <property type="entry name" value="P-loop_NTPase"/>
</dbReference>
<evidence type="ECO:0000313" key="3">
    <source>
        <dbReference type="Proteomes" id="UP000250043"/>
    </source>
</evidence>
<dbReference type="InterPro" id="IPR011545">
    <property type="entry name" value="DEAD/DEAH_box_helicase_dom"/>
</dbReference>
<dbReference type="EMBL" id="KV722679">
    <property type="protein sequence ID" value="OCH84388.1"/>
    <property type="molecule type" value="Genomic_DNA"/>
</dbReference>
<accession>A0A8E2DJ45</accession>
<reference evidence="2 3" key="1">
    <citation type="submission" date="2016-07" db="EMBL/GenBank/DDBJ databases">
        <title>Draft genome of the white-rot fungus Obba rivulosa 3A-2.</title>
        <authorList>
            <consortium name="DOE Joint Genome Institute"/>
            <person name="Miettinen O."/>
            <person name="Riley R."/>
            <person name="Acob R."/>
            <person name="Barry K."/>
            <person name="Cullen D."/>
            <person name="De Vries R."/>
            <person name="Hainaut M."/>
            <person name="Hatakka A."/>
            <person name="Henrissat B."/>
            <person name="Hilden K."/>
            <person name="Kuo R."/>
            <person name="Labutti K."/>
            <person name="Lipzen A."/>
            <person name="Makela M.R."/>
            <person name="Sandor L."/>
            <person name="Spatafora J.W."/>
            <person name="Grigoriev I.V."/>
            <person name="Hibbett D.S."/>
        </authorList>
    </citation>
    <scope>NUCLEOTIDE SEQUENCE [LARGE SCALE GENOMIC DNA]</scope>
    <source>
        <strain evidence="2 3">3A-2</strain>
    </source>
</reference>
<keyword evidence="3" id="KW-1185">Reference proteome</keyword>
<sequence length="436" mass="48379">MTLRAIFKEQLQDLATCMRTKFSRSSDPRLFQLAGIKAQLDGLDAIIQAPTGSGKTAIAAGPHLWTGVADMTIIMVFPLLALEEEMMDTFQRDLLAKLHFPKLGSIMQNIRNHRPNVSIVIRALEHPQSSYCDLDFILPRQIDNALDIPKTYVYVDNINMGGKIVDYLQSFLRSQNPAPTNTGLVRPFNAALSQKYKQNAIAVFHCVPSADHDKPIICILVCTDAAGIWKLPAIFSNFVQRAGHAGRGRGCTGLAVLLVECSAYLTDLSTCHERSTPATNSIKGKRRSKLRAKAPKDYAKMCELNHRSSRQVDTIHLLSSQPLIDSEATNKGLLAFVQTMKCRRKVWGAVFESSSEDHHAHAHFDSSGILDDTTIGLLFWIGTIKASVHTSLLETSWLWWDCHSAALLEVLSSLKPKFVLWKTESSKKQSTIEPAA</sequence>